<dbReference type="PROSITE" id="PS50075">
    <property type="entry name" value="CARRIER"/>
    <property type="match status" value="1"/>
</dbReference>
<dbReference type="PANTHER" id="PTHR43775">
    <property type="entry name" value="FATTY ACID SYNTHASE"/>
    <property type="match status" value="1"/>
</dbReference>
<dbReference type="InterPro" id="IPR016039">
    <property type="entry name" value="Thiolase-like"/>
</dbReference>
<reference evidence="7 8" key="1">
    <citation type="submission" date="2018-02" db="EMBL/GenBank/DDBJ databases">
        <title>8 Nocardia nova and 1 Nocardia cyriacigeorgica strain used for evolution to TMP-SMX.</title>
        <authorList>
            <person name="Mehta H."/>
            <person name="Weng J."/>
            <person name="Shamoo Y."/>
        </authorList>
    </citation>
    <scope>NUCLEOTIDE SEQUENCE [LARGE SCALE GENOMIC DNA]</scope>
    <source>
        <strain evidence="7 8">MDA3139</strain>
    </source>
</reference>
<dbReference type="InterPro" id="IPR009081">
    <property type="entry name" value="PP-bd_ACP"/>
</dbReference>
<dbReference type="InterPro" id="IPR050091">
    <property type="entry name" value="PKS_NRPS_Biosynth_Enz"/>
</dbReference>
<feature type="domain" description="Ketosynthase family 3 (KS3)" evidence="6">
    <location>
        <begin position="46"/>
        <end position="472"/>
    </location>
</feature>
<dbReference type="InterPro" id="IPR014030">
    <property type="entry name" value="Ketoacyl_synth_N"/>
</dbReference>
<dbReference type="InterPro" id="IPR016035">
    <property type="entry name" value="Acyl_Trfase/lysoPLipase"/>
</dbReference>
<evidence type="ECO:0000259" key="6">
    <source>
        <dbReference type="PROSITE" id="PS52004"/>
    </source>
</evidence>
<dbReference type="PROSITE" id="PS00606">
    <property type="entry name" value="KS3_1"/>
    <property type="match status" value="1"/>
</dbReference>
<dbReference type="SUPFAM" id="SSF53474">
    <property type="entry name" value="alpha/beta-Hydrolases"/>
    <property type="match status" value="1"/>
</dbReference>
<organism evidence="7 8">
    <name type="scientific">Nocardia nova</name>
    <dbReference type="NCBI Taxonomy" id="37330"/>
    <lineage>
        <taxon>Bacteria</taxon>
        <taxon>Bacillati</taxon>
        <taxon>Actinomycetota</taxon>
        <taxon>Actinomycetes</taxon>
        <taxon>Mycobacteriales</taxon>
        <taxon>Nocardiaceae</taxon>
        <taxon>Nocardia</taxon>
    </lineage>
</organism>
<dbReference type="InterPro" id="IPR014031">
    <property type="entry name" value="Ketoacyl_synth_C"/>
</dbReference>
<dbReference type="InterPro" id="IPR014043">
    <property type="entry name" value="Acyl_transferase_dom"/>
</dbReference>
<dbReference type="InterPro" id="IPR036736">
    <property type="entry name" value="ACP-like_sf"/>
</dbReference>
<dbReference type="InterPro" id="IPR001227">
    <property type="entry name" value="Ac_transferase_dom_sf"/>
</dbReference>
<dbReference type="InterPro" id="IPR032821">
    <property type="entry name" value="PKS_assoc"/>
</dbReference>
<comment type="caution">
    <text evidence="7">The sequence shown here is derived from an EMBL/GenBank/DDBJ whole genome shotgun (WGS) entry which is preliminary data.</text>
</comment>
<dbReference type="Gene3D" id="3.30.70.3290">
    <property type="match status" value="1"/>
</dbReference>
<dbReference type="SMART" id="SM00825">
    <property type="entry name" value="PKS_KS"/>
    <property type="match status" value="1"/>
</dbReference>
<dbReference type="Pfam" id="PF16197">
    <property type="entry name" value="KAsynt_C_assoc"/>
    <property type="match status" value="1"/>
</dbReference>
<evidence type="ECO:0000256" key="4">
    <source>
        <dbReference type="ARBA" id="ARBA00023315"/>
    </source>
</evidence>
<evidence type="ECO:0000256" key="3">
    <source>
        <dbReference type="ARBA" id="ARBA00022679"/>
    </source>
</evidence>
<dbReference type="Pfam" id="PF00109">
    <property type="entry name" value="ketoacyl-synt"/>
    <property type="match status" value="1"/>
</dbReference>
<evidence type="ECO:0000256" key="2">
    <source>
        <dbReference type="ARBA" id="ARBA00022553"/>
    </source>
</evidence>
<dbReference type="Pfam" id="PF00550">
    <property type="entry name" value="PP-binding"/>
    <property type="match status" value="1"/>
</dbReference>
<keyword evidence="4" id="KW-0012">Acyltransferase</keyword>
<keyword evidence="1" id="KW-0596">Phosphopantetheine</keyword>
<dbReference type="InterPro" id="IPR020806">
    <property type="entry name" value="PKS_PP-bd"/>
</dbReference>
<keyword evidence="3" id="KW-0808">Transferase</keyword>
<proteinExistence type="predicted"/>
<dbReference type="CDD" id="cd00833">
    <property type="entry name" value="PKS"/>
    <property type="match status" value="1"/>
</dbReference>
<dbReference type="SUPFAM" id="SSF52151">
    <property type="entry name" value="FabD/lysophospholipase-like"/>
    <property type="match status" value="1"/>
</dbReference>
<dbReference type="SMART" id="SM00827">
    <property type="entry name" value="PKS_AT"/>
    <property type="match status" value="1"/>
</dbReference>
<accession>A0A2S6AJS4</accession>
<evidence type="ECO:0000259" key="5">
    <source>
        <dbReference type="PROSITE" id="PS50075"/>
    </source>
</evidence>
<dbReference type="PROSITE" id="PS52004">
    <property type="entry name" value="KS3_2"/>
    <property type="match status" value="1"/>
</dbReference>
<dbReference type="Pfam" id="PF00698">
    <property type="entry name" value="Acyl_transf_1"/>
    <property type="match status" value="1"/>
</dbReference>
<dbReference type="Gene3D" id="3.40.50.1820">
    <property type="entry name" value="alpha/beta hydrolase"/>
    <property type="match status" value="1"/>
</dbReference>
<dbReference type="GO" id="GO:0006633">
    <property type="term" value="P:fatty acid biosynthetic process"/>
    <property type="evidence" value="ECO:0007669"/>
    <property type="project" value="InterPro"/>
</dbReference>
<dbReference type="SMART" id="SM00823">
    <property type="entry name" value="PKS_PP"/>
    <property type="match status" value="1"/>
</dbReference>
<dbReference type="GO" id="GO:0004312">
    <property type="term" value="F:fatty acid synthase activity"/>
    <property type="evidence" value="ECO:0007669"/>
    <property type="project" value="TreeGrafter"/>
</dbReference>
<dbReference type="GO" id="GO:0033068">
    <property type="term" value="P:macrolide biosynthetic process"/>
    <property type="evidence" value="ECO:0007669"/>
    <property type="project" value="UniProtKB-ARBA"/>
</dbReference>
<dbReference type="InterPro" id="IPR016036">
    <property type="entry name" value="Malonyl_transacylase_ACP-bd"/>
</dbReference>
<dbReference type="Pfam" id="PF02801">
    <property type="entry name" value="Ketoacyl-synt_C"/>
    <property type="match status" value="1"/>
</dbReference>
<gene>
    <name evidence="7" type="ORF">C5E45_25280</name>
</gene>
<protein>
    <submittedName>
        <fullName evidence="7">Beta-ketoacyl synthase</fullName>
    </submittedName>
</protein>
<dbReference type="InterPro" id="IPR029058">
    <property type="entry name" value="AB_hydrolase_fold"/>
</dbReference>
<sequence>MATPPRASGDQPGTSREAKLRAYLKKAIAETQDLRAELQRLRSAAVEPIAVVGMGCRYPGGVRSADELWDLVAGGMDAIGPWPADRGWDADGLFDEDPTRVGASYVRSGGFISGVADFDAGLFGMSPREALATDPQQRQLLEVSWEALENAGIDPLSLRGSNTGVYTGIVADDYGDGYWSAIPPELEGYLGVGTSASVASGRVAYTFGLEGPAVSVDTACSSSLVSIHLAVTALRTGECDLALAGGVTLLTSPAGFIEFSRQRGLSPDGRCRSFGAGANGTGWAEGVGVVVLQRLSDAQRSGREVLAVIRSTAINQDGASNGLTAPNGAAQQRVIRRALTAAGLDAAEIDAVEAHGTGTTLGDPIEANALIQTYGRAERRHPLYIGSLKSNIGHTAAAAGVGGVIKMVGALRAGVMPASLHAAVPSEHVDWPADAVRVLSESVAWPDTGRPRRVGVSAFGVSGTNAHLILEQAPVVETGTIATGGDSDAAARTGTTAWLLSAHTDAALRRQARDLADHVRRHPRADPADIARGLLTGRARLAHRATVIGSGAAEFADRLTSLAEGAPAPTAVSGRVRRGGVVGYLFTGQGSQRPGMGAALARRFPVFSETYEQILAVLDDRLRGRIDGSLAALVRDAHDPVASARTVIAQPALFAFEVALFRLLESWGAVPDYVCGHSIGEISAAHVSGMLTLEAAAGLVAERAARMQELPSAGAMLAVEMSVAELDSAAPGWHDVVDLAAVNGPTAIVVSGSADGIEKVRDTVLAHGRRVRRLEVSHAFHSRCMDPMLDGFGKAIAALPFGQPSIPLVSTVSATVVPADAIATPEYWVRQVRQPVLFHEAVRELVRLGVTDLVEIGPDAHLTPSAIATVSATDSTGPTVTATARRDRSEVDTVLATAARLELAGAEIDWGRIAGPGPAAVGLPTYPFERETYWLPPGPALVGVRGQAAVPALPVAAAPEPDPQPLSDADLLELVRRATAGVLGLPDVSRVRAEVPFAELGMTSLAAVELTEQLRAHLGFALAASAPIEYPTPAALADHLRANSTDAAHPAGDGSLPALYLELNRAGEIAAAAALITAASHTRPRFGLGDIRTATPPPVRLAAGDGAPPVICFPALTAMSGPHEFAGFARAFGDRHPVYAMEAPGFRADSAVPEDLRTYLHAQLTTILDTVGDRDFFLVGRSLGGCVAHAVAAELVAAQRPPRGVALIDTYPIDTPARTGKQWWMPALIDGMVRRIDDLALELSAHRLTTMGAYLRLTAELADQPIPVPTLLVRARDPLPGMPGEDADWQADWPHADHTADVAGDHYSVLEEGSAGTAGAVAGWISTLDGGR</sequence>
<dbReference type="InterPro" id="IPR020802">
    <property type="entry name" value="TesA-like"/>
</dbReference>
<dbReference type="Pfam" id="PF00975">
    <property type="entry name" value="Thioesterase"/>
    <property type="match status" value="1"/>
</dbReference>
<dbReference type="InterPro" id="IPR018201">
    <property type="entry name" value="Ketoacyl_synth_AS"/>
</dbReference>
<keyword evidence="2" id="KW-0597">Phosphoprotein</keyword>
<name>A0A2S6AJS4_9NOCA</name>
<evidence type="ECO:0000313" key="7">
    <source>
        <dbReference type="EMBL" id="PPJ35480.1"/>
    </source>
</evidence>
<feature type="domain" description="Carrier" evidence="5">
    <location>
        <begin position="969"/>
        <end position="1044"/>
    </location>
</feature>
<dbReference type="Gene3D" id="3.40.366.10">
    <property type="entry name" value="Malonyl-Coenzyme A Acyl Carrier Protein, domain 2"/>
    <property type="match status" value="1"/>
</dbReference>
<dbReference type="InterPro" id="IPR001031">
    <property type="entry name" value="Thioesterase"/>
</dbReference>
<dbReference type="GO" id="GO:0004315">
    <property type="term" value="F:3-oxoacyl-[acyl-carrier-protein] synthase activity"/>
    <property type="evidence" value="ECO:0007669"/>
    <property type="project" value="InterPro"/>
</dbReference>
<dbReference type="FunFam" id="3.40.47.10:FF:000019">
    <property type="entry name" value="Polyketide synthase type I"/>
    <property type="match status" value="1"/>
</dbReference>
<dbReference type="Gene3D" id="1.10.1200.10">
    <property type="entry name" value="ACP-like"/>
    <property type="match status" value="1"/>
</dbReference>
<dbReference type="OrthoDB" id="9778690at2"/>
<evidence type="ECO:0000313" key="8">
    <source>
        <dbReference type="Proteomes" id="UP000239874"/>
    </source>
</evidence>
<dbReference type="PANTHER" id="PTHR43775:SF51">
    <property type="entry name" value="INACTIVE PHENOLPHTHIOCEROL SYNTHESIS POLYKETIDE SYNTHASE TYPE I PKS1-RELATED"/>
    <property type="match status" value="1"/>
</dbReference>
<dbReference type="SUPFAM" id="SSF53901">
    <property type="entry name" value="Thiolase-like"/>
    <property type="match status" value="1"/>
</dbReference>
<evidence type="ECO:0000256" key="1">
    <source>
        <dbReference type="ARBA" id="ARBA00022450"/>
    </source>
</evidence>
<dbReference type="Proteomes" id="UP000239874">
    <property type="component" value="Unassembled WGS sequence"/>
</dbReference>
<dbReference type="SMART" id="SM00824">
    <property type="entry name" value="PKS_TE"/>
    <property type="match status" value="1"/>
</dbReference>
<dbReference type="InterPro" id="IPR020841">
    <property type="entry name" value="PKS_Beta-ketoAc_synthase_dom"/>
</dbReference>
<dbReference type="SUPFAM" id="SSF55048">
    <property type="entry name" value="Probable ACP-binding domain of malonyl-CoA ACP transacylase"/>
    <property type="match status" value="1"/>
</dbReference>
<dbReference type="EMBL" id="PSZC01000021">
    <property type="protein sequence ID" value="PPJ35480.1"/>
    <property type="molecule type" value="Genomic_DNA"/>
</dbReference>
<dbReference type="SMART" id="SM01294">
    <property type="entry name" value="PKS_PP_betabranch"/>
    <property type="match status" value="1"/>
</dbReference>
<dbReference type="Gene3D" id="3.40.47.10">
    <property type="match status" value="1"/>
</dbReference>
<dbReference type="GO" id="GO:0031177">
    <property type="term" value="F:phosphopantetheine binding"/>
    <property type="evidence" value="ECO:0007669"/>
    <property type="project" value="InterPro"/>
</dbReference>